<proteinExistence type="predicted"/>
<dbReference type="InterPro" id="IPR050227">
    <property type="entry name" value="Rab"/>
</dbReference>
<dbReference type="InterPro" id="IPR005225">
    <property type="entry name" value="Small_GTP-bd"/>
</dbReference>
<dbReference type="CDD" id="cd00154">
    <property type="entry name" value="Rab"/>
    <property type="match status" value="1"/>
</dbReference>
<feature type="region of interest" description="Disordered" evidence="3">
    <location>
        <begin position="214"/>
        <end position="233"/>
    </location>
</feature>
<dbReference type="EMBL" id="CAJFCW020000002">
    <property type="protein sequence ID" value="CAG9088201.1"/>
    <property type="molecule type" value="Genomic_DNA"/>
</dbReference>
<dbReference type="Pfam" id="PF00071">
    <property type="entry name" value="Ras"/>
    <property type="match status" value="1"/>
</dbReference>
<dbReference type="Gene3D" id="3.40.50.300">
    <property type="entry name" value="P-loop containing nucleotide triphosphate hydrolases"/>
    <property type="match status" value="1"/>
</dbReference>
<sequence length="268" mass="30383">MAPTSIRVYSRGTVWEPETSISVQPMKKSKIILLGNSGVGKTSLLYSHRYGPDVTPCSATIGASYVNCEMCVEDKTIQLQIWDTAGQERYRCMIPMYLRNAIGAVLVYDITDRKSFDEIHKWLQDLERYAVETPLLTLIGSKSDMFEQREISTLEGEAKALKLKAQFYELSAFDPKSIDKMLYDLSIRIHHRMLMEPPETKQVELIKVQPWRRTPIHSPTSSGQMSPTSSEDYVLSSNASFGTLAAHEKKRIEDTEDEEKTAPCCSIM</sequence>
<evidence type="ECO:0000313" key="5">
    <source>
        <dbReference type="Proteomes" id="UP000614601"/>
    </source>
</evidence>
<dbReference type="AlphaFoldDB" id="A0A811K0K9"/>
<dbReference type="EMBL" id="CAJFDH010000002">
    <property type="protein sequence ID" value="CAD5208984.1"/>
    <property type="molecule type" value="Genomic_DNA"/>
</dbReference>
<keyword evidence="1" id="KW-0547">Nucleotide-binding</keyword>
<accession>A0A811K0K9</accession>
<reference evidence="4" key="1">
    <citation type="submission" date="2020-09" db="EMBL/GenBank/DDBJ databases">
        <authorList>
            <person name="Kikuchi T."/>
        </authorList>
    </citation>
    <scope>NUCLEOTIDE SEQUENCE</scope>
    <source>
        <strain evidence="4">SH1</strain>
    </source>
</reference>
<dbReference type="GO" id="GO:0003924">
    <property type="term" value="F:GTPase activity"/>
    <property type="evidence" value="ECO:0007669"/>
    <property type="project" value="InterPro"/>
</dbReference>
<dbReference type="OrthoDB" id="63533at2759"/>
<dbReference type="PRINTS" id="PR00449">
    <property type="entry name" value="RASTRNSFRMNG"/>
</dbReference>
<dbReference type="SMART" id="SM00174">
    <property type="entry name" value="RHO"/>
    <property type="match status" value="1"/>
</dbReference>
<evidence type="ECO:0000256" key="1">
    <source>
        <dbReference type="ARBA" id="ARBA00022741"/>
    </source>
</evidence>
<dbReference type="Proteomes" id="UP000614601">
    <property type="component" value="Unassembled WGS sequence"/>
</dbReference>
<evidence type="ECO:0000256" key="2">
    <source>
        <dbReference type="ARBA" id="ARBA00023134"/>
    </source>
</evidence>
<dbReference type="SMART" id="SM00173">
    <property type="entry name" value="RAS"/>
    <property type="match status" value="1"/>
</dbReference>
<gene>
    <name evidence="4" type="ORF">BOKJ2_LOCUS2453</name>
</gene>
<protein>
    <submittedName>
        <fullName evidence="4">Uncharacterized protein</fullName>
    </submittedName>
</protein>
<dbReference type="SMART" id="SM00175">
    <property type="entry name" value="RAB"/>
    <property type="match status" value="1"/>
</dbReference>
<dbReference type="FunFam" id="3.40.50.300:FF:001462">
    <property type="entry name" value="Small GTP-binding protein, putative"/>
    <property type="match status" value="1"/>
</dbReference>
<dbReference type="SUPFAM" id="SSF52540">
    <property type="entry name" value="P-loop containing nucleoside triphosphate hydrolases"/>
    <property type="match status" value="1"/>
</dbReference>
<feature type="compositionally biased region" description="Polar residues" evidence="3">
    <location>
        <begin position="217"/>
        <end position="233"/>
    </location>
</feature>
<feature type="region of interest" description="Disordered" evidence="3">
    <location>
        <begin position="248"/>
        <end position="268"/>
    </location>
</feature>
<keyword evidence="2" id="KW-0342">GTP-binding</keyword>
<name>A0A811K0K9_9BILA</name>
<dbReference type="InterPro" id="IPR027417">
    <property type="entry name" value="P-loop_NTPase"/>
</dbReference>
<comment type="caution">
    <text evidence="4">The sequence shown here is derived from an EMBL/GenBank/DDBJ whole genome shotgun (WGS) entry which is preliminary data.</text>
</comment>
<evidence type="ECO:0000313" key="4">
    <source>
        <dbReference type="EMBL" id="CAD5208984.1"/>
    </source>
</evidence>
<keyword evidence="5" id="KW-1185">Reference proteome</keyword>
<evidence type="ECO:0000256" key="3">
    <source>
        <dbReference type="SAM" id="MobiDB-lite"/>
    </source>
</evidence>
<dbReference type="InterPro" id="IPR001806">
    <property type="entry name" value="Small_GTPase"/>
</dbReference>
<dbReference type="SMART" id="SM00176">
    <property type="entry name" value="RAN"/>
    <property type="match status" value="1"/>
</dbReference>
<dbReference type="PROSITE" id="PS51421">
    <property type="entry name" value="RAS"/>
    <property type="match status" value="1"/>
</dbReference>
<dbReference type="GO" id="GO:0005525">
    <property type="term" value="F:GTP binding"/>
    <property type="evidence" value="ECO:0007669"/>
    <property type="project" value="UniProtKB-KW"/>
</dbReference>
<dbReference type="SMART" id="SM00177">
    <property type="entry name" value="ARF"/>
    <property type="match status" value="1"/>
</dbReference>
<organism evidence="4 5">
    <name type="scientific">Bursaphelenchus okinawaensis</name>
    <dbReference type="NCBI Taxonomy" id="465554"/>
    <lineage>
        <taxon>Eukaryota</taxon>
        <taxon>Metazoa</taxon>
        <taxon>Ecdysozoa</taxon>
        <taxon>Nematoda</taxon>
        <taxon>Chromadorea</taxon>
        <taxon>Rhabditida</taxon>
        <taxon>Tylenchina</taxon>
        <taxon>Tylenchomorpha</taxon>
        <taxon>Aphelenchoidea</taxon>
        <taxon>Aphelenchoididae</taxon>
        <taxon>Bursaphelenchus</taxon>
    </lineage>
</organism>
<dbReference type="NCBIfam" id="TIGR00231">
    <property type="entry name" value="small_GTP"/>
    <property type="match status" value="1"/>
</dbReference>
<dbReference type="PANTHER" id="PTHR47977">
    <property type="entry name" value="RAS-RELATED PROTEIN RAB"/>
    <property type="match status" value="1"/>
</dbReference>
<dbReference type="Proteomes" id="UP000783686">
    <property type="component" value="Unassembled WGS sequence"/>
</dbReference>
<dbReference type="PROSITE" id="PS51419">
    <property type="entry name" value="RAB"/>
    <property type="match status" value="1"/>
</dbReference>